<dbReference type="eggNOG" id="COG2003">
    <property type="taxonomic scope" value="Bacteria"/>
</dbReference>
<dbReference type="GO" id="GO:0003697">
    <property type="term" value="F:single-stranded DNA binding"/>
    <property type="evidence" value="ECO:0007669"/>
    <property type="project" value="InterPro"/>
</dbReference>
<accession>U7V1L2</accession>
<keyword evidence="8" id="KW-1185">Reference proteome</keyword>
<reference evidence="7 8" key="1">
    <citation type="submission" date="2013-08" db="EMBL/GenBank/DDBJ databases">
        <authorList>
            <person name="Weinstock G."/>
            <person name="Sodergren E."/>
            <person name="Wylie T."/>
            <person name="Fulton L."/>
            <person name="Fulton R."/>
            <person name="Fronick C."/>
            <person name="O'Laughlin M."/>
            <person name="Godfrey J."/>
            <person name="Miner T."/>
            <person name="Herter B."/>
            <person name="Appelbaum E."/>
            <person name="Cordes M."/>
            <person name="Lek S."/>
            <person name="Wollam A."/>
            <person name="Pepin K.H."/>
            <person name="Palsikar V.B."/>
            <person name="Mitreva M."/>
            <person name="Wilson R.K."/>
        </authorList>
    </citation>
    <scope>NUCLEOTIDE SEQUENCE [LARGE SCALE GENOMIC DNA]</scope>
    <source>
        <strain evidence="7 8">ATCC BAA-474</strain>
    </source>
</reference>
<dbReference type="PROSITE" id="PS50249">
    <property type="entry name" value="MPN"/>
    <property type="match status" value="1"/>
</dbReference>
<comment type="caution">
    <text evidence="7">The sequence shown here is derived from an EMBL/GenBank/DDBJ whole genome shotgun (WGS) entry which is preliminary data.</text>
</comment>
<dbReference type="InterPro" id="IPR025657">
    <property type="entry name" value="RadC_JAB"/>
</dbReference>
<protein>
    <recommendedName>
        <fullName evidence="6">MPN domain-containing protein</fullName>
    </recommendedName>
</protein>
<dbReference type="AlphaFoldDB" id="U7V1L2"/>
<evidence type="ECO:0000256" key="1">
    <source>
        <dbReference type="ARBA" id="ARBA00022670"/>
    </source>
</evidence>
<dbReference type="CDD" id="cd08071">
    <property type="entry name" value="MPN_DUF2466"/>
    <property type="match status" value="1"/>
</dbReference>
<dbReference type="Proteomes" id="UP000017081">
    <property type="component" value="Unassembled WGS sequence"/>
</dbReference>
<keyword evidence="5" id="KW-0482">Metalloprotease</keyword>
<dbReference type="PATRIC" id="fig|1319815.3.peg.2647"/>
<evidence type="ECO:0000259" key="6">
    <source>
        <dbReference type="PROSITE" id="PS50249"/>
    </source>
</evidence>
<dbReference type="GO" id="GO:0006508">
    <property type="term" value="P:proteolysis"/>
    <property type="evidence" value="ECO:0007669"/>
    <property type="project" value="UniProtKB-KW"/>
</dbReference>
<dbReference type="Pfam" id="PF08401">
    <property type="entry name" value="ArdcN"/>
    <property type="match status" value="1"/>
</dbReference>
<organism evidence="7 8">
    <name type="scientific">Cetobacterium somerae ATCC BAA-474</name>
    <dbReference type="NCBI Taxonomy" id="1319815"/>
    <lineage>
        <taxon>Bacteria</taxon>
        <taxon>Fusobacteriati</taxon>
        <taxon>Fusobacteriota</taxon>
        <taxon>Fusobacteriia</taxon>
        <taxon>Fusobacteriales</taxon>
        <taxon>Fusobacteriaceae</taxon>
        <taxon>Cetobacterium</taxon>
    </lineage>
</organism>
<keyword evidence="3" id="KW-0378">Hydrolase</keyword>
<dbReference type="Pfam" id="PF04002">
    <property type="entry name" value="RadC"/>
    <property type="match status" value="1"/>
</dbReference>
<dbReference type="EMBL" id="AXZF01000166">
    <property type="protein sequence ID" value="ERT65577.1"/>
    <property type="molecule type" value="Genomic_DNA"/>
</dbReference>
<feature type="domain" description="MPN" evidence="6">
    <location>
        <begin position="242"/>
        <end position="367"/>
    </location>
</feature>
<dbReference type="eggNOG" id="COG4227">
    <property type="taxonomic scope" value="Bacteria"/>
</dbReference>
<dbReference type="HOGENOM" id="CLU_328923_0_0_0"/>
<keyword evidence="4" id="KW-0862">Zinc</keyword>
<dbReference type="PANTHER" id="PTHR30471">
    <property type="entry name" value="DNA REPAIR PROTEIN RADC"/>
    <property type="match status" value="1"/>
</dbReference>
<dbReference type="STRING" id="1319815.HMPREF0202_02773"/>
<keyword evidence="2" id="KW-0479">Metal-binding</keyword>
<name>U7V1L2_9FUSO</name>
<dbReference type="PANTHER" id="PTHR30471:SF3">
    <property type="entry name" value="UPF0758 PROTEIN YEES-RELATED"/>
    <property type="match status" value="1"/>
</dbReference>
<evidence type="ECO:0000256" key="4">
    <source>
        <dbReference type="ARBA" id="ARBA00022833"/>
    </source>
</evidence>
<dbReference type="GO" id="GO:0046872">
    <property type="term" value="F:metal ion binding"/>
    <property type="evidence" value="ECO:0007669"/>
    <property type="project" value="UniProtKB-KW"/>
</dbReference>
<dbReference type="GO" id="GO:0008237">
    <property type="term" value="F:metallopeptidase activity"/>
    <property type="evidence" value="ECO:0007669"/>
    <property type="project" value="UniProtKB-KW"/>
</dbReference>
<keyword evidence="1" id="KW-0645">Protease</keyword>
<evidence type="ECO:0000256" key="2">
    <source>
        <dbReference type="ARBA" id="ARBA00022723"/>
    </source>
</evidence>
<dbReference type="InterPro" id="IPR013610">
    <property type="entry name" value="ArdC_N"/>
</dbReference>
<evidence type="ECO:0000256" key="3">
    <source>
        <dbReference type="ARBA" id="ARBA00022801"/>
    </source>
</evidence>
<evidence type="ECO:0000313" key="8">
    <source>
        <dbReference type="Proteomes" id="UP000017081"/>
    </source>
</evidence>
<evidence type="ECO:0000313" key="7">
    <source>
        <dbReference type="EMBL" id="ERT65577.1"/>
    </source>
</evidence>
<dbReference type="Gene3D" id="3.40.140.10">
    <property type="entry name" value="Cytidine Deaminase, domain 2"/>
    <property type="match status" value="1"/>
</dbReference>
<gene>
    <name evidence="7" type="ORF">HMPREF0202_02773</name>
</gene>
<dbReference type="InterPro" id="IPR001405">
    <property type="entry name" value="UPF0758"/>
</dbReference>
<dbReference type="InterPro" id="IPR037518">
    <property type="entry name" value="MPN"/>
</dbReference>
<sequence>MSILKEFGSQNELELKENLKYNSKESENLVSIIDYMGRVTKPERIMLKSFNDVANICEYFRDPDINIKYGDMALLSLNANNEVESFKKLESNVLESDYEEIENKVLRAALSERFAKGGVLLVNSDNFEYAGYFRDTLDDMGYNLVDSVGIDKEDKVVSFLNEGHERPLEYKGVHKIVLEGLEKTKDRNYSENEKNLVNIFKAHGYKVKNYEDIVREIKNEKNSELKVLKDTIDDFLAKKVERMRYSGDLKELTHYVRAELGEKDYEVFKVLCLDKQNNIIKNSNLFYGTIDRSVVYPREILKLALDSEAHSVMFIHNHPSGNLTPSKKDISLTQEMGDMLERVGCRLVDSVVISREGYTSMREDNLATFSKLTEKPNPVSIELEKEPLIETPRVERNEIKEKELAFKRDTELSPVEEKFIKRFLERCEKGVNPVKNEVLGQLFNPVTGNEYKGLDALVLLEKSSEKGYMDSRWLTLNEADRLGYSIKKGEKATTLEKTILRDKDGEVLTKNRYENLSVEEKVAFFKESVQRDKIRIHLFNGEQIENFPKLEKTTERDVDKLLKNIPCKIEERAGDLSYYDRAHDTIVISQNLRGKDREVELLKQFINSTSHPNRLDREYNILSKNHYKEEFISSVALALLKNHLGFENSEKDSYVFKRVGKEFMDKPQELYEILKSSEKVALGVLNSGRLERDDFKDLKVKLNFSEVDFKVKDGTTLEGVEGYRLLSKILLKDKEIERNLEERRNVDFEIECKSFKSGRVRVELGTLEFGGQEEVAKGLEYKFKSIVKEIETNADRYISPFINHKNIESEKSEVLRLNRSFNRRAMNFCEKIMTDEKERSLDLDKSIKMEKLNPWKKFQEERRERGQSLGRER</sequence>
<dbReference type="PROSITE" id="PS01302">
    <property type="entry name" value="UPF0758"/>
    <property type="match status" value="1"/>
</dbReference>
<evidence type="ECO:0000256" key="5">
    <source>
        <dbReference type="ARBA" id="ARBA00023049"/>
    </source>
</evidence>
<dbReference type="InterPro" id="IPR020891">
    <property type="entry name" value="UPF0758_CS"/>
</dbReference>
<dbReference type="RefSeq" id="WP_023052299.1">
    <property type="nucleotide sequence ID" value="NZ_CP173070.2"/>
</dbReference>
<proteinExistence type="predicted"/>